<protein>
    <recommendedName>
        <fullName evidence="4">Zinc finger PHD-type domain-containing protein</fullName>
    </recommendedName>
</protein>
<dbReference type="EMBL" id="KQ964852">
    <property type="protein sequence ID" value="KXN65582.1"/>
    <property type="molecule type" value="Genomic_DNA"/>
</dbReference>
<evidence type="ECO:0008006" key="4">
    <source>
        <dbReference type="Google" id="ProtNLM"/>
    </source>
</evidence>
<sequence>MQNLQNDQQESQCYCNGPIDQLGLEAMQQCQNCLKYFHFNCLKSANRPKLWLLSDRFWQLTCENSSKSSNVRGDHVYFRWKEDICRIIDLYWSELCPDRVRSPTWNNTVASALSTNSKIFLSGSQIFDIGGWWSLHQLVPPSLTQKALKRGSLTTKTVPTPVKKPEPVARKPSPPNYTPNKKTLPLKKYYIAKSKDGLSSDSDNAPSVSNSPSSIDSKLPSPKPQTPVKRPSPESPTHANIIKKPAVEKILDYSSDESSLTSLEDLQYPVSSPQPSEPSQLTSPFSQASSPLTSSPSPQYSHLKRVSNPTPRLTHQGLDNLVAELVGISNYGSQINE</sequence>
<dbReference type="InterPro" id="IPR013083">
    <property type="entry name" value="Znf_RING/FYVE/PHD"/>
</dbReference>
<name>A0A137NSB5_CONC2</name>
<evidence type="ECO:0000256" key="1">
    <source>
        <dbReference type="SAM" id="MobiDB-lite"/>
    </source>
</evidence>
<feature type="region of interest" description="Disordered" evidence="1">
    <location>
        <begin position="150"/>
        <end position="182"/>
    </location>
</feature>
<dbReference type="PRINTS" id="PR01217">
    <property type="entry name" value="PRICHEXTENSN"/>
</dbReference>
<dbReference type="Gene3D" id="3.30.40.10">
    <property type="entry name" value="Zinc/RING finger domain, C3HC4 (zinc finger)"/>
    <property type="match status" value="1"/>
</dbReference>
<evidence type="ECO:0000313" key="2">
    <source>
        <dbReference type="EMBL" id="KXN65582.1"/>
    </source>
</evidence>
<evidence type="ECO:0000313" key="3">
    <source>
        <dbReference type="Proteomes" id="UP000070444"/>
    </source>
</evidence>
<feature type="compositionally biased region" description="Low complexity" evidence="1">
    <location>
        <begin position="266"/>
        <end position="301"/>
    </location>
</feature>
<dbReference type="InterPro" id="IPR011011">
    <property type="entry name" value="Znf_FYVE_PHD"/>
</dbReference>
<keyword evidence="3" id="KW-1185">Reference proteome</keyword>
<feature type="region of interest" description="Disordered" evidence="1">
    <location>
        <begin position="195"/>
        <end position="243"/>
    </location>
</feature>
<accession>A0A137NSB5</accession>
<dbReference type="SUPFAM" id="SSF57903">
    <property type="entry name" value="FYVE/PHD zinc finger"/>
    <property type="match status" value="1"/>
</dbReference>
<proteinExistence type="predicted"/>
<dbReference type="Gene3D" id="3.90.980.20">
    <property type="match status" value="1"/>
</dbReference>
<dbReference type="OrthoDB" id="4080456at2759"/>
<gene>
    <name evidence="2" type="ORF">CONCODRAFT_80732</name>
</gene>
<reference evidence="2 3" key="1">
    <citation type="journal article" date="2015" name="Genome Biol. Evol.">
        <title>Phylogenomic analyses indicate that early fungi evolved digesting cell walls of algal ancestors of land plants.</title>
        <authorList>
            <person name="Chang Y."/>
            <person name="Wang S."/>
            <person name="Sekimoto S."/>
            <person name="Aerts A.L."/>
            <person name="Choi C."/>
            <person name="Clum A."/>
            <person name="LaButti K.M."/>
            <person name="Lindquist E.A."/>
            <person name="Yee Ngan C."/>
            <person name="Ohm R.A."/>
            <person name="Salamov A.A."/>
            <person name="Grigoriev I.V."/>
            <person name="Spatafora J.W."/>
            <person name="Berbee M.L."/>
        </authorList>
    </citation>
    <scope>NUCLEOTIDE SEQUENCE [LARGE SCALE GENOMIC DNA]</scope>
    <source>
        <strain evidence="2 3">NRRL 28638</strain>
    </source>
</reference>
<organism evidence="2 3">
    <name type="scientific">Conidiobolus coronatus (strain ATCC 28846 / CBS 209.66 / NRRL 28638)</name>
    <name type="common">Delacroixia coronata</name>
    <dbReference type="NCBI Taxonomy" id="796925"/>
    <lineage>
        <taxon>Eukaryota</taxon>
        <taxon>Fungi</taxon>
        <taxon>Fungi incertae sedis</taxon>
        <taxon>Zoopagomycota</taxon>
        <taxon>Entomophthoromycotina</taxon>
        <taxon>Entomophthoromycetes</taxon>
        <taxon>Entomophthorales</taxon>
        <taxon>Ancylistaceae</taxon>
        <taxon>Conidiobolus</taxon>
    </lineage>
</organism>
<dbReference type="Proteomes" id="UP000070444">
    <property type="component" value="Unassembled WGS sequence"/>
</dbReference>
<dbReference type="AlphaFoldDB" id="A0A137NSB5"/>
<feature type="compositionally biased region" description="Low complexity" evidence="1">
    <location>
        <begin position="199"/>
        <end position="217"/>
    </location>
</feature>
<dbReference type="STRING" id="796925.A0A137NSB5"/>
<feature type="region of interest" description="Disordered" evidence="1">
    <location>
        <begin position="266"/>
        <end position="314"/>
    </location>
</feature>